<feature type="region of interest" description="Disordered" evidence="1">
    <location>
        <begin position="86"/>
        <end position="129"/>
    </location>
</feature>
<dbReference type="OrthoDB" id="160605at2"/>
<dbReference type="RefSeq" id="WP_112427731.1">
    <property type="nucleotide sequence ID" value="NZ_MCIF01000002.1"/>
</dbReference>
<proteinExistence type="predicted"/>
<dbReference type="InterPro" id="IPR059113">
    <property type="entry name" value="Znf_ribbon"/>
</dbReference>
<feature type="domain" description="Putative zinc-ribbon" evidence="2">
    <location>
        <begin position="152"/>
        <end position="176"/>
    </location>
</feature>
<dbReference type="Pfam" id="PF13248">
    <property type="entry name" value="Zn_ribbon_3"/>
    <property type="match status" value="1"/>
</dbReference>
<keyword evidence="4" id="KW-1185">Reference proteome</keyword>
<sequence>MADFVESAKHLVSAAVSRTTWEAQKQLRMRNKQGEIDQLLKQRQLLLEELATAAMTLYQQGALSQPQLARICVSIQELDADLRNREQQLQEIKNETYQPEQFAPQPPRDYTPPPVAPTASTTPPAPAGMGGFPGTVGAAGSTASSGPRVADKVPCPHCGQLVRVRALYCSSCGKKIG</sequence>
<reference evidence="3 4" key="1">
    <citation type="submission" date="2016-08" db="EMBL/GenBank/DDBJ databases">
        <title>Analysis of Carbohydrate Active Enzymes in Thermogemmatispora T81 Reveals Carbohydrate Degradation Ability.</title>
        <authorList>
            <person name="Tomazini A."/>
            <person name="Lal S."/>
            <person name="Stott M."/>
            <person name="Henrissat B."/>
            <person name="Polikarpov I."/>
            <person name="Sparling R."/>
            <person name="Levin D.B."/>
        </authorList>
    </citation>
    <scope>NUCLEOTIDE SEQUENCE [LARGE SCALE GENOMIC DNA]</scope>
    <source>
        <strain evidence="3 4">T81</strain>
    </source>
</reference>
<gene>
    <name evidence="3" type="ORF">A4R35_06645</name>
</gene>
<comment type="caution">
    <text evidence="3">The sequence shown here is derived from an EMBL/GenBank/DDBJ whole genome shotgun (WGS) entry which is preliminary data.</text>
</comment>
<name>A0A328VC98_9CHLR</name>
<dbReference type="EMBL" id="MCIF01000002">
    <property type="protein sequence ID" value="RAQ95207.1"/>
    <property type="molecule type" value="Genomic_DNA"/>
</dbReference>
<evidence type="ECO:0000313" key="4">
    <source>
        <dbReference type="Proteomes" id="UP000248706"/>
    </source>
</evidence>
<evidence type="ECO:0000313" key="3">
    <source>
        <dbReference type="EMBL" id="RAQ95207.1"/>
    </source>
</evidence>
<accession>A0A328VC98</accession>
<dbReference type="AlphaFoldDB" id="A0A328VC98"/>
<feature type="compositionally biased region" description="Pro residues" evidence="1">
    <location>
        <begin position="104"/>
        <end position="116"/>
    </location>
</feature>
<dbReference type="Proteomes" id="UP000248706">
    <property type="component" value="Unassembled WGS sequence"/>
</dbReference>
<protein>
    <recommendedName>
        <fullName evidence="2">Putative zinc-ribbon domain-containing protein</fullName>
    </recommendedName>
</protein>
<evidence type="ECO:0000259" key="2">
    <source>
        <dbReference type="Pfam" id="PF13248"/>
    </source>
</evidence>
<evidence type="ECO:0000256" key="1">
    <source>
        <dbReference type="SAM" id="MobiDB-lite"/>
    </source>
</evidence>
<organism evidence="3 4">
    <name type="scientific">Thermogemmatispora tikiterensis</name>
    <dbReference type="NCBI Taxonomy" id="1825093"/>
    <lineage>
        <taxon>Bacteria</taxon>
        <taxon>Bacillati</taxon>
        <taxon>Chloroflexota</taxon>
        <taxon>Ktedonobacteria</taxon>
        <taxon>Thermogemmatisporales</taxon>
        <taxon>Thermogemmatisporaceae</taxon>
        <taxon>Thermogemmatispora</taxon>
    </lineage>
</organism>